<sequence length="199" mass="22097">MIARLFALALMAVAFVAPAQEFREGVHYKVVDGLSESNTPVVREFFSYYCGHCYRFDPAFKQITLALGDKVNIERTHVSFNRDSWKLAAKGFYISEILGVSGQTHEAFFSRIQQDGKPLHSDAELRQFFVDHGVSGADYDRVASSGDLKLKLADGDSRTALAKITGVPSVLVNGKYLVVNPGRTLGDYVELVQYLLTRP</sequence>
<gene>
    <name evidence="11" type="ORF">FCL40_05740</name>
</gene>
<evidence type="ECO:0000313" key="12">
    <source>
        <dbReference type="Proteomes" id="UP000305674"/>
    </source>
</evidence>
<dbReference type="PROSITE" id="PS51352">
    <property type="entry name" value="THIOREDOXIN_2"/>
    <property type="match status" value="1"/>
</dbReference>
<dbReference type="PANTHER" id="PTHR35891:SF2">
    <property type="entry name" value="THIOL:DISULFIDE INTERCHANGE PROTEIN DSBA"/>
    <property type="match status" value="1"/>
</dbReference>
<comment type="caution">
    <text evidence="11">The sequence shown here is derived from an EMBL/GenBank/DDBJ whole genome shotgun (WGS) entry which is preliminary data.</text>
</comment>
<dbReference type="Proteomes" id="UP000305674">
    <property type="component" value="Unassembled WGS sequence"/>
</dbReference>
<dbReference type="CDD" id="cd03019">
    <property type="entry name" value="DsbA_DsbA"/>
    <property type="match status" value="1"/>
</dbReference>
<evidence type="ECO:0000256" key="4">
    <source>
        <dbReference type="ARBA" id="ARBA00022764"/>
    </source>
</evidence>
<evidence type="ECO:0000256" key="8">
    <source>
        <dbReference type="PIRSR" id="PIRSR001488-1"/>
    </source>
</evidence>
<keyword evidence="4 7" id="KW-0574">Periplasm</keyword>
<dbReference type="InterPro" id="IPR023205">
    <property type="entry name" value="DsbA/DsbL"/>
</dbReference>
<keyword evidence="12" id="KW-1185">Reference proteome</keyword>
<dbReference type="InterPro" id="IPR036249">
    <property type="entry name" value="Thioredoxin-like_sf"/>
</dbReference>
<dbReference type="Gene3D" id="3.40.30.10">
    <property type="entry name" value="Glutaredoxin"/>
    <property type="match status" value="1"/>
</dbReference>
<dbReference type="RefSeq" id="WP_136852191.1">
    <property type="nucleotide sequence ID" value="NZ_SWCI01000002.1"/>
</dbReference>
<evidence type="ECO:0000313" key="11">
    <source>
        <dbReference type="EMBL" id="TKB50650.1"/>
    </source>
</evidence>
<dbReference type="GO" id="GO:0042597">
    <property type="term" value="C:periplasmic space"/>
    <property type="evidence" value="ECO:0007669"/>
    <property type="project" value="UniProtKB-SubCell"/>
</dbReference>
<evidence type="ECO:0000256" key="9">
    <source>
        <dbReference type="SAM" id="SignalP"/>
    </source>
</evidence>
<reference evidence="11 12" key="1">
    <citation type="submission" date="2019-04" db="EMBL/GenBank/DDBJ databases">
        <authorList>
            <person name="Hwang J.C."/>
        </authorList>
    </citation>
    <scope>NUCLEOTIDE SEQUENCE [LARGE SCALE GENOMIC DNA]</scope>
    <source>
        <strain evidence="11 12">IMCC35001</strain>
    </source>
</reference>
<dbReference type="EMBL" id="SWCI01000002">
    <property type="protein sequence ID" value="TKB50650.1"/>
    <property type="molecule type" value="Genomic_DNA"/>
</dbReference>
<name>A0A4U1BKP5_9GAMM</name>
<feature type="disulfide bond" description="Redox-active" evidence="8">
    <location>
        <begin position="50"/>
        <end position="53"/>
    </location>
</feature>
<feature type="domain" description="Thioredoxin" evidence="10">
    <location>
        <begin position="11"/>
        <end position="197"/>
    </location>
</feature>
<comment type="similarity">
    <text evidence="2">Belongs to the thioredoxin family. DsbA subfamily.</text>
</comment>
<dbReference type="InterPro" id="IPR001853">
    <property type="entry name" value="DSBA-like_thioredoxin_dom"/>
</dbReference>
<keyword evidence="5 7" id="KW-1015">Disulfide bond</keyword>
<comment type="subcellular location">
    <subcellularLocation>
        <location evidence="1 7">Periplasm</location>
    </subcellularLocation>
</comment>
<keyword evidence="3 9" id="KW-0732">Signal</keyword>
<dbReference type="SUPFAM" id="SSF52833">
    <property type="entry name" value="Thioredoxin-like"/>
    <property type="match status" value="1"/>
</dbReference>
<evidence type="ECO:0000256" key="6">
    <source>
        <dbReference type="ARBA" id="ARBA00023284"/>
    </source>
</evidence>
<evidence type="ECO:0000256" key="2">
    <source>
        <dbReference type="ARBA" id="ARBA00005791"/>
    </source>
</evidence>
<evidence type="ECO:0000256" key="3">
    <source>
        <dbReference type="ARBA" id="ARBA00022729"/>
    </source>
</evidence>
<evidence type="ECO:0000256" key="1">
    <source>
        <dbReference type="ARBA" id="ARBA00004418"/>
    </source>
</evidence>
<evidence type="ECO:0000259" key="10">
    <source>
        <dbReference type="PROSITE" id="PS51352"/>
    </source>
</evidence>
<dbReference type="AlphaFoldDB" id="A0A4U1BKP5"/>
<protein>
    <recommendedName>
        <fullName evidence="7">Thiol:disulfide interchange protein</fullName>
    </recommendedName>
</protein>
<dbReference type="PANTHER" id="PTHR35891">
    <property type="entry name" value="THIOL:DISULFIDE INTERCHANGE PROTEIN DSBA"/>
    <property type="match status" value="1"/>
</dbReference>
<dbReference type="InterPro" id="IPR013766">
    <property type="entry name" value="Thioredoxin_domain"/>
</dbReference>
<dbReference type="InterPro" id="IPR050824">
    <property type="entry name" value="Thiol_disulfide_DsbA"/>
</dbReference>
<accession>A0A4U1BKP5</accession>
<proteinExistence type="inferred from homology"/>
<dbReference type="OrthoDB" id="9784896at2"/>
<dbReference type="GO" id="GO:0016491">
    <property type="term" value="F:oxidoreductase activity"/>
    <property type="evidence" value="ECO:0007669"/>
    <property type="project" value="InterPro"/>
</dbReference>
<dbReference type="PIRSF" id="PIRSF001488">
    <property type="entry name" value="Tdi_protein"/>
    <property type="match status" value="1"/>
</dbReference>
<dbReference type="Pfam" id="PF01323">
    <property type="entry name" value="DSBA"/>
    <property type="match status" value="1"/>
</dbReference>
<keyword evidence="6" id="KW-0676">Redox-active center</keyword>
<evidence type="ECO:0000256" key="7">
    <source>
        <dbReference type="PIRNR" id="PIRNR001488"/>
    </source>
</evidence>
<feature type="chain" id="PRO_5020264006" description="Thiol:disulfide interchange protein" evidence="9">
    <location>
        <begin position="20"/>
        <end position="199"/>
    </location>
</feature>
<feature type="signal peptide" evidence="9">
    <location>
        <begin position="1"/>
        <end position="19"/>
    </location>
</feature>
<organism evidence="11 12">
    <name type="scientific">Ferrimonas sediminicola</name>
    <dbReference type="NCBI Taxonomy" id="2569538"/>
    <lineage>
        <taxon>Bacteria</taxon>
        <taxon>Pseudomonadati</taxon>
        <taxon>Pseudomonadota</taxon>
        <taxon>Gammaproteobacteria</taxon>
        <taxon>Alteromonadales</taxon>
        <taxon>Ferrimonadaceae</taxon>
        <taxon>Ferrimonas</taxon>
    </lineage>
</organism>
<evidence type="ECO:0000256" key="5">
    <source>
        <dbReference type="ARBA" id="ARBA00023157"/>
    </source>
</evidence>